<proteinExistence type="predicted"/>
<evidence type="ECO:0000256" key="1">
    <source>
        <dbReference type="SAM" id="Phobius"/>
    </source>
</evidence>
<keyword evidence="1" id="KW-1133">Transmembrane helix</keyword>
<feature type="transmembrane region" description="Helical" evidence="1">
    <location>
        <begin position="12"/>
        <end position="30"/>
    </location>
</feature>
<feature type="transmembrane region" description="Helical" evidence="1">
    <location>
        <begin position="36"/>
        <end position="52"/>
    </location>
</feature>
<keyword evidence="1" id="KW-0812">Transmembrane</keyword>
<keyword evidence="3" id="KW-1185">Reference proteome</keyword>
<dbReference type="AlphaFoldDB" id="G8PCB1"/>
<evidence type="ECO:0000313" key="2">
    <source>
        <dbReference type="EMBL" id="AEV94896.1"/>
    </source>
</evidence>
<dbReference type="HOGENOM" id="CLU_209015_0_0_9"/>
<gene>
    <name evidence="2" type="ordered locus">PECL_598</name>
</gene>
<dbReference type="Proteomes" id="UP000005444">
    <property type="component" value="Chromosome"/>
</dbReference>
<reference evidence="2 3" key="1">
    <citation type="journal article" date="2012" name="J. Bacteriol.">
        <title>Complete Genome Sequence of the Beer Spoilage Organism Pediococcus claussenii ATCC BAA-344T.</title>
        <authorList>
            <person name="Pittet V."/>
            <person name="Abegunde T."/>
            <person name="Marfleet T."/>
            <person name="Haakensen M."/>
            <person name="Morrow K."/>
            <person name="Jayaprakash T."/>
            <person name="Schroeder K."/>
            <person name="Trost B."/>
            <person name="Byrns S."/>
            <person name="Bergsveinson J."/>
            <person name="Kusalik A."/>
            <person name="Ziola B."/>
        </authorList>
    </citation>
    <scope>NUCLEOTIDE SEQUENCE [LARGE SCALE GENOMIC DNA]</scope>
    <source>
        <strain evidence="2 3">ATCC BAA-344</strain>
    </source>
</reference>
<evidence type="ECO:0000313" key="3">
    <source>
        <dbReference type="Proteomes" id="UP000005444"/>
    </source>
</evidence>
<dbReference type="KEGG" id="pce:PECL_598"/>
<protein>
    <submittedName>
        <fullName evidence="2">Membrane protein</fullName>
    </submittedName>
</protein>
<keyword evidence="1" id="KW-0472">Membrane</keyword>
<name>G8PCB1_PEDCP</name>
<organism evidence="2 3">
    <name type="scientific">Pediococcus claussenii (strain ATCC BAA-344 / DSM 14800 / JCM 18046 / KCTC 3811 / LMG 21948 / P06)</name>
    <dbReference type="NCBI Taxonomy" id="701521"/>
    <lineage>
        <taxon>Bacteria</taxon>
        <taxon>Bacillati</taxon>
        <taxon>Bacillota</taxon>
        <taxon>Bacilli</taxon>
        <taxon>Lactobacillales</taxon>
        <taxon>Lactobacillaceae</taxon>
        <taxon>Pediococcus</taxon>
    </lineage>
</organism>
<sequence length="58" mass="6461">MKVKNFLSKYIQTLLLLIGLIATTAGVWLIFSYKVGIIMIGIVFVLLAFMINQEKKGG</sequence>
<dbReference type="EMBL" id="CP003137">
    <property type="protein sequence ID" value="AEV94896.1"/>
    <property type="molecule type" value="Genomic_DNA"/>
</dbReference>
<accession>G8PCB1</accession>
<dbReference type="STRING" id="701521.PECL_598"/>